<evidence type="ECO:0000256" key="7">
    <source>
        <dbReference type="SAM" id="Coils"/>
    </source>
</evidence>
<organism evidence="11 12">
    <name type="scientific">Desulfomicrobium orale DSM 12838</name>
    <dbReference type="NCBI Taxonomy" id="888061"/>
    <lineage>
        <taxon>Bacteria</taxon>
        <taxon>Pseudomonadati</taxon>
        <taxon>Thermodesulfobacteriota</taxon>
        <taxon>Desulfovibrionia</taxon>
        <taxon>Desulfovibrionales</taxon>
        <taxon>Desulfomicrobiaceae</taxon>
        <taxon>Desulfomicrobium</taxon>
    </lineage>
</organism>
<dbReference type="GO" id="GO:0005886">
    <property type="term" value="C:plasma membrane"/>
    <property type="evidence" value="ECO:0007669"/>
    <property type="project" value="UniProtKB-SubCell"/>
</dbReference>
<dbReference type="OrthoDB" id="4045at2"/>
<feature type="coiled-coil region" evidence="7">
    <location>
        <begin position="28"/>
        <end position="104"/>
    </location>
</feature>
<comment type="similarity">
    <text evidence="6">Belongs to the exbB/tolQ family.</text>
</comment>
<dbReference type="KEGG" id="doa:AXF15_01325"/>
<dbReference type="EMBL" id="CP014230">
    <property type="protein sequence ID" value="AMD93957.1"/>
    <property type="molecule type" value="Genomic_DNA"/>
</dbReference>
<feature type="transmembrane region" description="Helical" evidence="8">
    <location>
        <begin position="276"/>
        <end position="293"/>
    </location>
</feature>
<dbReference type="STRING" id="888061.AXF15_01325"/>
<keyword evidence="4 8" id="KW-1133">Transmembrane helix</keyword>
<evidence type="ECO:0000256" key="9">
    <source>
        <dbReference type="SAM" id="SignalP"/>
    </source>
</evidence>
<keyword evidence="9" id="KW-0732">Signal</keyword>
<comment type="subcellular location">
    <subcellularLocation>
        <location evidence="1">Cell membrane</location>
        <topology evidence="1">Multi-pass membrane protein</topology>
    </subcellularLocation>
    <subcellularLocation>
        <location evidence="6">Membrane</location>
        <topology evidence="6">Multi-pass membrane protein</topology>
    </subcellularLocation>
</comment>
<feature type="signal peptide" evidence="9">
    <location>
        <begin position="1"/>
        <end position="28"/>
    </location>
</feature>
<name>A0A0X8JSG9_9BACT</name>
<gene>
    <name evidence="11" type="ORF">AXF15_01325</name>
</gene>
<dbReference type="InterPro" id="IPR002898">
    <property type="entry name" value="MotA_ExbB_proton_chnl"/>
</dbReference>
<evidence type="ECO:0000256" key="6">
    <source>
        <dbReference type="RuleBase" id="RU004057"/>
    </source>
</evidence>
<evidence type="ECO:0000256" key="1">
    <source>
        <dbReference type="ARBA" id="ARBA00004651"/>
    </source>
</evidence>
<dbReference type="Proteomes" id="UP000063964">
    <property type="component" value="Chromosome"/>
</dbReference>
<dbReference type="PANTHER" id="PTHR30625:SF11">
    <property type="entry name" value="MOTA_TOLQ_EXBB PROTON CHANNEL DOMAIN-CONTAINING PROTEIN"/>
    <property type="match status" value="1"/>
</dbReference>
<dbReference type="InterPro" id="IPR050790">
    <property type="entry name" value="ExbB/TolQ_transport"/>
</dbReference>
<proteinExistence type="inferred from homology"/>
<dbReference type="PANTHER" id="PTHR30625">
    <property type="entry name" value="PROTEIN TOLQ"/>
    <property type="match status" value="1"/>
</dbReference>
<keyword evidence="6" id="KW-0653">Protein transport</keyword>
<dbReference type="RefSeq" id="WP_066608530.1">
    <property type="nucleotide sequence ID" value="NZ_CP014230.1"/>
</dbReference>
<dbReference type="PIRSF" id="PIRSF037714">
    <property type="entry name" value="TolR"/>
    <property type="match status" value="1"/>
</dbReference>
<feature type="transmembrane region" description="Helical" evidence="8">
    <location>
        <begin position="424"/>
        <end position="443"/>
    </location>
</feature>
<dbReference type="InterPro" id="IPR017270">
    <property type="entry name" value="MotA/TolQ/ExbB-rel"/>
</dbReference>
<keyword evidence="3 8" id="KW-0812">Transmembrane</keyword>
<keyword evidence="2" id="KW-1003">Cell membrane</keyword>
<feature type="transmembrane region" description="Helical" evidence="8">
    <location>
        <begin position="380"/>
        <end position="404"/>
    </location>
</feature>
<accession>A0A0X8JSG9</accession>
<evidence type="ECO:0000256" key="4">
    <source>
        <dbReference type="ARBA" id="ARBA00022989"/>
    </source>
</evidence>
<evidence type="ECO:0000313" key="12">
    <source>
        <dbReference type="Proteomes" id="UP000063964"/>
    </source>
</evidence>
<keyword evidence="6" id="KW-0813">Transport</keyword>
<sequence>MKISCLLRPAVFLGLLTFCLCLSSAALAEDMRAASRKARAQYEAAQARERESRERIQKDRGALEHEVAALEQRARKFELEIQALNTEIQELDNSTRALNEEQAEANTGLREISGSVRVAARDLETQLSQSLLTAAHPEYRKVLEPVLEKDRNPDLKDAGALADLFFQAMDESGAVTLQTRSFVGRDGREESGGVLLVGPFLGAYRTSAETGFLRFSEDTGQLFALSALPDWLVRRNLDKYFDGASDSIKLDISGGAALRQVMHTNSLLDQIKNGGLLVWPILAIAFFALIMALERTVFLKRVHDNADRLMDKVNTLARQGRWEDCEQALCSRGSGRPVCNVLRAGLEARGETRETLESVLQEAILRELPRLDRFLPMLNMLGSVAPLLGLLGTVTGMISTFHVITLHGTGDPRMMSGGISEALVTTMLGLAVAIPIMLVHTFLSRRVDHIVGDMEEQAVALTNILYRESTCGGAHVE</sequence>
<evidence type="ECO:0000259" key="10">
    <source>
        <dbReference type="Pfam" id="PF01618"/>
    </source>
</evidence>
<evidence type="ECO:0000313" key="11">
    <source>
        <dbReference type="EMBL" id="AMD93957.1"/>
    </source>
</evidence>
<dbReference type="Pfam" id="PF01618">
    <property type="entry name" value="MotA_ExbB"/>
    <property type="match status" value="1"/>
</dbReference>
<evidence type="ECO:0000256" key="3">
    <source>
        <dbReference type="ARBA" id="ARBA00022692"/>
    </source>
</evidence>
<protein>
    <recommendedName>
        <fullName evidence="10">MotA/TolQ/ExbB proton channel domain-containing protein</fullName>
    </recommendedName>
</protein>
<keyword evidence="5 8" id="KW-0472">Membrane</keyword>
<evidence type="ECO:0000256" key="2">
    <source>
        <dbReference type="ARBA" id="ARBA00022475"/>
    </source>
</evidence>
<reference evidence="12" key="1">
    <citation type="submission" date="2016-02" db="EMBL/GenBank/DDBJ databases">
        <authorList>
            <person name="Holder M.E."/>
            <person name="Ajami N.J."/>
            <person name="Petrosino J.F."/>
        </authorList>
    </citation>
    <scope>NUCLEOTIDE SEQUENCE [LARGE SCALE GENOMIC DNA]</scope>
    <source>
        <strain evidence="12">DSM 12838</strain>
    </source>
</reference>
<dbReference type="AlphaFoldDB" id="A0A0X8JSG9"/>
<feature type="domain" description="MotA/TolQ/ExbB proton channel" evidence="10">
    <location>
        <begin position="339"/>
        <end position="455"/>
    </location>
</feature>
<dbReference type="GO" id="GO:0017038">
    <property type="term" value="P:protein import"/>
    <property type="evidence" value="ECO:0007669"/>
    <property type="project" value="TreeGrafter"/>
</dbReference>
<evidence type="ECO:0000256" key="8">
    <source>
        <dbReference type="SAM" id="Phobius"/>
    </source>
</evidence>
<evidence type="ECO:0000256" key="5">
    <source>
        <dbReference type="ARBA" id="ARBA00023136"/>
    </source>
</evidence>
<keyword evidence="12" id="KW-1185">Reference proteome</keyword>
<feature type="chain" id="PRO_5007067657" description="MotA/TolQ/ExbB proton channel domain-containing protein" evidence="9">
    <location>
        <begin position="29"/>
        <end position="477"/>
    </location>
</feature>
<keyword evidence="7" id="KW-0175">Coiled coil</keyword>